<keyword evidence="1" id="KW-1133">Transmembrane helix</keyword>
<dbReference type="Proteomes" id="UP000324797">
    <property type="component" value="Unassembled WGS sequence"/>
</dbReference>
<proteinExistence type="predicted"/>
<evidence type="ECO:0000313" key="3">
    <source>
        <dbReference type="Proteomes" id="UP000324797"/>
    </source>
</evidence>
<evidence type="ECO:0000313" key="2">
    <source>
        <dbReference type="EMBL" id="TYO64277.1"/>
    </source>
</evidence>
<feature type="transmembrane region" description="Helical" evidence="1">
    <location>
        <begin position="95"/>
        <end position="118"/>
    </location>
</feature>
<gene>
    <name evidence="2" type="ORF">FXV83_23205</name>
</gene>
<organism evidence="2 3">
    <name type="scientific">Bradyrhizobium hipponense</name>
    <dbReference type="NCBI Taxonomy" id="2605638"/>
    <lineage>
        <taxon>Bacteria</taxon>
        <taxon>Pseudomonadati</taxon>
        <taxon>Pseudomonadota</taxon>
        <taxon>Alphaproteobacteria</taxon>
        <taxon>Hyphomicrobiales</taxon>
        <taxon>Nitrobacteraceae</taxon>
        <taxon>Bradyrhizobium</taxon>
    </lineage>
</organism>
<evidence type="ECO:0000256" key="1">
    <source>
        <dbReference type="SAM" id="Phobius"/>
    </source>
</evidence>
<reference evidence="2 3" key="1">
    <citation type="submission" date="2019-08" db="EMBL/GenBank/DDBJ databases">
        <title>Bradyrhizobium hipponensis sp. nov., a rhizobium isolated from a Lupinus angustifolius root nodule in Tunisia.</title>
        <authorList>
            <person name="Off K."/>
            <person name="Rejili M."/>
            <person name="Mars M."/>
            <person name="Brachmann A."/>
            <person name="Marin M."/>
        </authorList>
    </citation>
    <scope>NUCLEOTIDE SEQUENCE [LARGE SCALE GENOMIC DNA]</scope>
    <source>
        <strain evidence="3">aSej3</strain>
    </source>
</reference>
<accession>A0A5S4YLC8</accession>
<keyword evidence="1" id="KW-0812">Transmembrane</keyword>
<dbReference type="AlphaFoldDB" id="A0A5S4YLC8"/>
<protein>
    <submittedName>
        <fullName evidence="2">Uncharacterized protein</fullName>
    </submittedName>
</protein>
<dbReference type="EMBL" id="VSTH01000078">
    <property type="protein sequence ID" value="TYO64277.1"/>
    <property type="molecule type" value="Genomic_DNA"/>
</dbReference>
<dbReference type="RefSeq" id="WP_148741688.1">
    <property type="nucleotide sequence ID" value="NZ_VSTH01000078.1"/>
</dbReference>
<name>A0A5S4YLC8_9BRAD</name>
<keyword evidence="3" id="KW-1185">Reference proteome</keyword>
<comment type="caution">
    <text evidence="2">The sequence shown here is derived from an EMBL/GenBank/DDBJ whole genome shotgun (WGS) entry which is preliminary data.</text>
</comment>
<keyword evidence="1" id="KW-0472">Membrane</keyword>
<sequence length="195" mass="22044">MSQRLETLRKRFIDAKADADASNREMRLASVAKLAELRALPDPTARLAGLKDPALLPYDREMLERTVADLLPRRRIRLPRTIGETMRSGIRHARYHWRGLVVLTLISIPVTVIGGFAVHNTGHAIVHFDRELDLTWTFPDGHTELRRLPTDTAVVVMGRNAAGDVRLRFWSAEEGHLEAIMPAEAYDRFVTSTSE</sequence>